<feature type="transmembrane region" description="Helical" evidence="1">
    <location>
        <begin position="91"/>
        <end position="109"/>
    </location>
</feature>
<evidence type="ECO:0000256" key="1">
    <source>
        <dbReference type="SAM" id="Phobius"/>
    </source>
</evidence>
<evidence type="ECO:0000313" key="3">
    <source>
        <dbReference type="Proteomes" id="UP000215914"/>
    </source>
</evidence>
<name>A0A251S5D4_HELAN</name>
<reference evidence="3" key="1">
    <citation type="journal article" date="2017" name="Nature">
        <title>The sunflower genome provides insights into oil metabolism, flowering and Asterid evolution.</title>
        <authorList>
            <person name="Badouin H."/>
            <person name="Gouzy J."/>
            <person name="Grassa C.J."/>
            <person name="Murat F."/>
            <person name="Staton S.E."/>
            <person name="Cottret L."/>
            <person name="Lelandais-Briere C."/>
            <person name="Owens G.L."/>
            <person name="Carrere S."/>
            <person name="Mayjonade B."/>
            <person name="Legrand L."/>
            <person name="Gill N."/>
            <person name="Kane N.C."/>
            <person name="Bowers J.E."/>
            <person name="Hubner S."/>
            <person name="Bellec A."/>
            <person name="Berard A."/>
            <person name="Berges H."/>
            <person name="Blanchet N."/>
            <person name="Boniface M.C."/>
            <person name="Brunel D."/>
            <person name="Catrice O."/>
            <person name="Chaidir N."/>
            <person name="Claudel C."/>
            <person name="Donnadieu C."/>
            <person name="Faraut T."/>
            <person name="Fievet G."/>
            <person name="Helmstetter N."/>
            <person name="King M."/>
            <person name="Knapp S.J."/>
            <person name="Lai Z."/>
            <person name="Le Paslier M.C."/>
            <person name="Lippi Y."/>
            <person name="Lorenzon L."/>
            <person name="Mandel J.R."/>
            <person name="Marage G."/>
            <person name="Marchand G."/>
            <person name="Marquand E."/>
            <person name="Bret-Mestries E."/>
            <person name="Morien E."/>
            <person name="Nambeesan S."/>
            <person name="Nguyen T."/>
            <person name="Pegot-Espagnet P."/>
            <person name="Pouilly N."/>
            <person name="Raftis F."/>
            <person name="Sallet E."/>
            <person name="Schiex T."/>
            <person name="Thomas J."/>
            <person name="Vandecasteele C."/>
            <person name="Vares D."/>
            <person name="Vear F."/>
            <person name="Vautrin S."/>
            <person name="Crespi M."/>
            <person name="Mangin B."/>
            <person name="Burke J.M."/>
            <person name="Salse J."/>
            <person name="Munos S."/>
            <person name="Vincourt P."/>
            <person name="Rieseberg L.H."/>
            <person name="Langlade N.B."/>
        </authorList>
    </citation>
    <scope>NUCLEOTIDE SEQUENCE [LARGE SCALE GENOMIC DNA]</scope>
    <source>
        <strain evidence="3">cv. SF193</strain>
    </source>
</reference>
<dbReference type="Proteomes" id="UP000215914">
    <property type="component" value="Chromosome 16"/>
</dbReference>
<dbReference type="AlphaFoldDB" id="A0A251S5D4"/>
<sequence>MFDSVLFRVLFCLYVDSRLLDFRFTRFDSGQIVARVRPFSFTVSGDRFPFVILHLYSCVISRNSYTQPMLIIEVWMIHETSLGWTGYTPRIFYLLFVMLLVETMLLFPFESCMTFKF</sequence>
<dbReference type="EMBL" id="CM007905">
    <property type="protein sequence ID" value="OTF92381.1"/>
    <property type="molecule type" value="Genomic_DNA"/>
</dbReference>
<evidence type="ECO:0000313" key="2">
    <source>
        <dbReference type="EMBL" id="OTF92381.1"/>
    </source>
</evidence>
<organism evidence="2 3">
    <name type="scientific">Helianthus annuus</name>
    <name type="common">Common sunflower</name>
    <dbReference type="NCBI Taxonomy" id="4232"/>
    <lineage>
        <taxon>Eukaryota</taxon>
        <taxon>Viridiplantae</taxon>
        <taxon>Streptophyta</taxon>
        <taxon>Embryophyta</taxon>
        <taxon>Tracheophyta</taxon>
        <taxon>Spermatophyta</taxon>
        <taxon>Magnoliopsida</taxon>
        <taxon>eudicotyledons</taxon>
        <taxon>Gunneridae</taxon>
        <taxon>Pentapetalae</taxon>
        <taxon>asterids</taxon>
        <taxon>campanulids</taxon>
        <taxon>Asterales</taxon>
        <taxon>Asteraceae</taxon>
        <taxon>Asteroideae</taxon>
        <taxon>Heliantheae alliance</taxon>
        <taxon>Heliantheae</taxon>
        <taxon>Helianthus</taxon>
    </lineage>
</organism>
<keyword evidence="1" id="KW-0472">Membrane</keyword>
<accession>A0A251S5D4</accession>
<protein>
    <submittedName>
        <fullName evidence="2">Uncharacterized protein</fullName>
    </submittedName>
</protein>
<proteinExistence type="predicted"/>
<keyword evidence="3" id="KW-1185">Reference proteome</keyword>
<keyword evidence="1" id="KW-0812">Transmembrane</keyword>
<gene>
    <name evidence="2" type="ORF">HannXRQ_Chr16g0521241</name>
</gene>
<dbReference type="InParanoid" id="A0A251S5D4"/>
<keyword evidence="1" id="KW-1133">Transmembrane helix</keyword>